<organism evidence="4 5">
    <name type="scientific">Xiphophorus couchianus</name>
    <name type="common">Monterrey platyfish</name>
    <dbReference type="NCBI Taxonomy" id="32473"/>
    <lineage>
        <taxon>Eukaryota</taxon>
        <taxon>Metazoa</taxon>
        <taxon>Chordata</taxon>
        <taxon>Craniata</taxon>
        <taxon>Vertebrata</taxon>
        <taxon>Euteleostomi</taxon>
        <taxon>Actinopterygii</taxon>
        <taxon>Neopterygii</taxon>
        <taxon>Teleostei</taxon>
        <taxon>Neoteleostei</taxon>
        <taxon>Acanthomorphata</taxon>
        <taxon>Ovalentaria</taxon>
        <taxon>Atherinomorphae</taxon>
        <taxon>Cyprinodontiformes</taxon>
        <taxon>Poeciliidae</taxon>
        <taxon>Poeciliinae</taxon>
        <taxon>Xiphophorus</taxon>
    </lineage>
</organism>
<evidence type="ECO:0000313" key="4">
    <source>
        <dbReference type="Ensembl" id="ENSXCOP00000025324.1"/>
    </source>
</evidence>
<dbReference type="GO" id="GO:0006955">
    <property type="term" value="P:immune response"/>
    <property type="evidence" value="ECO:0007669"/>
    <property type="project" value="InterPro"/>
</dbReference>
<name>A0A3B5MLP3_9TELE</name>
<sequence>MRFNTLFFLLILSCLCFTLAQVSYEDCCLKYVKNLASNVQKHAVSYRRQKTDGGCNIPAVIFIMRRGRKFCTDPNEKWVKELVLKIDEKNKNEKKVNIGNILLLEICKEVCRKETFLKVQIFLSLQHLKHPKRG</sequence>
<keyword evidence="5" id="KW-1185">Reference proteome</keyword>
<dbReference type="InterPro" id="IPR039809">
    <property type="entry name" value="Chemokine_b/g/d"/>
</dbReference>
<evidence type="ECO:0000313" key="5">
    <source>
        <dbReference type="Proteomes" id="UP000261380"/>
    </source>
</evidence>
<evidence type="ECO:0000256" key="1">
    <source>
        <dbReference type="ARBA" id="ARBA00022514"/>
    </source>
</evidence>
<dbReference type="InterPro" id="IPR001811">
    <property type="entry name" value="Chemokine_IL8-like_dom"/>
</dbReference>
<dbReference type="PANTHER" id="PTHR12015">
    <property type="entry name" value="SMALL INDUCIBLE CYTOKINE A"/>
    <property type="match status" value="1"/>
</dbReference>
<dbReference type="Proteomes" id="UP000261380">
    <property type="component" value="Unplaced"/>
</dbReference>
<dbReference type="Gene3D" id="2.40.50.40">
    <property type="match status" value="1"/>
</dbReference>
<keyword evidence="2" id="KW-0732">Signal</keyword>
<proteinExistence type="predicted"/>
<dbReference type="GO" id="GO:0072679">
    <property type="term" value="P:thymocyte migration"/>
    <property type="evidence" value="ECO:0007669"/>
    <property type="project" value="Ensembl"/>
</dbReference>
<dbReference type="SUPFAM" id="SSF54117">
    <property type="entry name" value="Interleukin 8-like chemokines"/>
    <property type="match status" value="1"/>
</dbReference>
<dbReference type="GO" id="GO:0097535">
    <property type="term" value="P:lymphoid lineage cell migration into thymus"/>
    <property type="evidence" value="ECO:0007669"/>
    <property type="project" value="Ensembl"/>
</dbReference>
<dbReference type="GO" id="GO:0005615">
    <property type="term" value="C:extracellular space"/>
    <property type="evidence" value="ECO:0007669"/>
    <property type="project" value="UniProtKB-KW"/>
</dbReference>
<dbReference type="Pfam" id="PF00048">
    <property type="entry name" value="IL8"/>
    <property type="match status" value="1"/>
</dbReference>
<dbReference type="CDD" id="cd00169">
    <property type="entry name" value="Chemokine"/>
    <property type="match status" value="1"/>
</dbReference>
<reference evidence="4" key="2">
    <citation type="submission" date="2025-09" db="UniProtKB">
        <authorList>
            <consortium name="Ensembl"/>
        </authorList>
    </citation>
    <scope>IDENTIFICATION</scope>
</reference>
<evidence type="ECO:0000256" key="2">
    <source>
        <dbReference type="SAM" id="SignalP"/>
    </source>
</evidence>
<keyword evidence="1" id="KW-0202">Cytokine</keyword>
<dbReference type="SMART" id="SM00199">
    <property type="entry name" value="SCY"/>
    <property type="match status" value="1"/>
</dbReference>
<feature type="domain" description="Chemokine interleukin-8-like" evidence="3">
    <location>
        <begin position="24"/>
        <end position="86"/>
    </location>
</feature>
<protein>
    <submittedName>
        <fullName evidence="4">Chemokine (C-C motif) ligand 25a</fullName>
    </submittedName>
</protein>
<dbReference type="GeneTree" id="ENSGT00900000141362"/>
<dbReference type="GO" id="GO:0048538">
    <property type="term" value="P:thymus development"/>
    <property type="evidence" value="ECO:0007669"/>
    <property type="project" value="Ensembl"/>
</dbReference>
<feature type="signal peptide" evidence="2">
    <location>
        <begin position="1"/>
        <end position="20"/>
    </location>
</feature>
<dbReference type="AlphaFoldDB" id="A0A3B5MLP3"/>
<dbReference type="GO" id="GO:0008009">
    <property type="term" value="F:chemokine activity"/>
    <property type="evidence" value="ECO:0007669"/>
    <property type="project" value="InterPro"/>
</dbReference>
<dbReference type="InterPro" id="IPR036048">
    <property type="entry name" value="Interleukin_8-like_sf"/>
</dbReference>
<reference evidence="4" key="1">
    <citation type="submission" date="2025-08" db="UniProtKB">
        <authorList>
            <consortium name="Ensembl"/>
        </authorList>
    </citation>
    <scope>IDENTIFICATION</scope>
</reference>
<dbReference type="PANTHER" id="PTHR12015:SF186">
    <property type="entry name" value="C-C MOTIF CHEMOKINE 21-LIKE-RELATED"/>
    <property type="match status" value="1"/>
</dbReference>
<dbReference type="Ensembl" id="ENSXCOT00000025631.1">
    <property type="protein sequence ID" value="ENSXCOP00000025324.1"/>
    <property type="gene ID" value="ENSXCOG00000018910.1"/>
</dbReference>
<feature type="chain" id="PRO_5017402366" evidence="2">
    <location>
        <begin position="21"/>
        <end position="134"/>
    </location>
</feature>
<evidence type="ECO:0000259" key="3">
    <source>
        <dbReference type="SMART" id="SM00199"/>
    </source>
</evidence>
<accession>A0A3B5MLP3</accession>